<comment type="caution">
    <text evidence="1">The sequence shown here is derived from an EMBL/GenBank/DDBJ whole genome shotgun (WGS) entry which is preliminary data.</text>
</comment>
<sequence length="85" mass="10375">MKAKRERRKKERRGKERKIKKKKEWKKKKKKKEEEDQEKGEEFVVYGFALFGGFASFVGKTTSWLEGYILVTYMWLLSEWLHETI</sequence>
<name>A0ACC1X609_MELAZ</name>
<evidence type="ECO:0000313" key="1">
    <source>
        <dbReference type="EMBL" id="KAJ4706772.1"/>
    </source>
</evidence>
<reference evidence="1 2" key="1">
    <citation type="journal article" date="2023" name="Science">
        <title>Complex scaffold remodeling in plant triterpene biosynthesis.</title>
        <authorList>
            <person name="De La Pena R."/>
            <person name="Hodgson H."/>
            <person name="Liu J.C."/>
            <person name="Stephenson M.J."/>
            <person name="Martin A.C."/>
            <person name="Owen C."/>
            <person name="Harkess A."/>
            <person name="Leebens-Mack J."/>
            <person name="Jimenez L.E."/>
            <person name="Osbourn A."/>
            <person name="Sattely E.S."/>
        </authorList>
    </citation>
    <scope>NUCLEOTIDE SEQUENCE [LARGE SCALE GENOMIC DNA]</scope>
    <source>
        <strain evidence="2">cv. JPN11</strain>
        <tissue evidence="1">Leaf</tissue>
    </source>
</reference>
<protein>
    <submittedName>
        <fullName evidence="1">Uncharacterized protein</fullName>
    </submittedName>
</protein>
<organism evidence="1 2">
    <name type="scientific">Melia azedarach</name>
    <name type="common">Chinaberry tree</name>
    <dbReference type="NCBI Taxonomy" id="155640"/>
    <lineage>
        <taxon>Eukaryota</taxon>
        <taxon>Viridiplantae</taxon>
        <taxon>Streptophyta</taxon>
        <taxon>Embryophyta</taxon>
        <taxon>Tracheophyta</taxon>
        <taxon>Spermatophyta</taxon>
        <taxon>Magnoliopsida</taxon>
        <taxon>eudicotyledons</taxon>
        <taxon>Gunneridae</taxon>
        <taxon>Pentapetalae</taxon>
        <taxon>rosids</taxon>
        <taxon>malvids</taxon>
        <taxon>Sapindales</taxon>
        <taxon>Meliaceae</taxon>
        <taxon>Melia</taxon>
    </lineage>
</organism>
<keyword evidence="2" id="KW-1185">Reference proteome</keyword>
<evidence type="ECO:0000313" key="2">
    <source>
        <dbReference type="Proteomes" id="UP001164539"/>
    </source>
</evidence>
<gene>
    <name evidence="1" type="ORF">OWV82_020385</name>
</gene>
<dbReference type="EMBL" id="CM051404">
    <property type="protein sequence ID" value="KAJ4706772.1"/>
    <property type="molecule type" value="Genomic_DNA"/>
</dbReference>
<accession>A0ACC1X609</accession>
<proteinExistence type="predicted"/>
<dbReference type="Proteomes" id="UP001164539">
    <property type="component" value="Chromosome 11"/>
</dbReference>